<evidence type="ECO:0000256" key="7">
    <source>
        <dbReference type="ARBA" id="ARBA00047942"/>
    </source>
</evidence>
<evidence type="ECO:0000259" key="8">
    <source>
        <dbReference type="Pfam" id="PF07669"/>
    </source>
</evidence>
<evidence type="ECO:0000256" key="5">
    <source>
        <dbReference type="ARBA" id="ARBA00022747"/>
    </source>
</evidence>
<dbReference type="GO" id="GO:0009307">
    <property type="term" value="P:DNA restriction-modification system"/>
    <property type="evidence" value="ECO:0007669"/>
    <property type="project" value="UniProtKB-KW"/>
</dbReference>
<dbReference type="Gene3D" id="3.40.50.150">
    <property type="entry name" value="Vaccinia Virus protein VP39"/>
    <property type="match status" value="1"/>
</dbReference>
<dbReference type="EC" id="2.1.1.72" evidence="1"/>
<feature type="domain" description="MmeI-like helicase spacer" evidence="10">
    <location>
        <begin position="200"/>
        <end position="272"/>
    </location>
</feature>
<dbReference type="InterPro" id="IPR011639">
    <property type="entry name" value="MethylTrfase_TaqI-like_dom"/>
</dbReference>
<evidence type="ECO:0000313" key="11">
    <source>
        <dbReference type="EMBL" id="EIJ65604.1"/>
    </source>
</evidence>
<keyword evidence="4" id="KW-0949">S-adenosyl-L-methionine</keyword>
<accession>I3D1L1</accession>
<organism evidence="11 12">
    <name type="scientific">Candidatus Nitrosopumilus salarius BD31</name>
    <dbReference type="NCBI Taxonomy" id="859350"/>
    <lineage>
        <taxon>Archaea</taxon>
        <taxon>Nitrososphaerota</taxon>
        <taxon>Nitrososphaeria</taxon>
        <taxon>Nitrosopumilales</taxon>
        <taxon>Nitrosopumilaceae</taxon>
        <taxon>Nitrosopumilus</taxon>
    </lineage>
</organism>
<dbReference type="InterPro" id="IPR002052">
    <property type="entry name" value="DNA_methylase_N6_adenine_CS"/>
</dbReference>
<dbReference type="GO" id="GO:0032259">
    <property type="term" value="P:methylation"/>
    <property type="evidence" value="ECO:0007669"/>
    <property type="project" value="UniProtKB-KW"/>
</dbReference>
<evidence type="ECO:0000256" key="6">
    <source>
        <dbReference type="ARBA" id="ARBA00023125"/>
    </source>
</evidence>
<dbReference type="EMBL" id="AEXL02000111">
    <property type="protein sequence ID" value="EIJ65604.1"/>
    <property type="molecule type" value="Genomic_DNA"/>
</dbReference>
<dbReference type="SUPFAM" id="SSF53335">
    <property type="entry name" value="S-adenosyl-L-methionine-dependent methyltransferases"/>
    <property type="match status" value="1"/>
</dbReference>
<evidence type="ECO:0000259" key="10">
    <source>
        <dbReference type="Pfam" id="PF20465"/>
    </source>
</evidence>
<dbReference type="PROSITE" id="PS00092">
    <property type="entry name" value="N6_MTASE"/>
    <property type="match status" value="1"/>
</dbReference>
<dbReference type="InterPro" id="IPR029063">
    <property type="entry name" value="SAM-dependent_MTases_sf"/>
</dbReference>
<dbReference type="PATRIC" id="fig|859350.6.peg.1350"/>
<evidence type="ECO:0000256" key="4">
    <source>
        <dbReference type="ARBA" id="ARBA00022691"/>
    </source>
</evidence>
<dbReference type="Proteomes" id="UP000003423">
    <property type="component" value="Unassembled WGS sequence"/>
</dbReference>
<keyword evidence="12" id="KW-1185">Reference proteome</keyword>
<feature type="domain" description="TaqI-like C-terminal specificity" evidence="9">
    <location>
        <begin position="760"/>
        <end position="912"/>
    </location>
</feature>
<name>I3D1L1_9ARCH</name>
<dbReference type="Pfam" id="PF12950">
    <property type="entry name" value="TaqI_C"/>
    <property type="match status" value="1"/>
</dbReference>
<dbReference type="Pfam" id="PF07669">
    <property type="entry name" value="Eco57I"/>
    <property type="match status" value="1"/>
</dbReference>
<evidence type="ECO:0000256" key="1">
    <source>
        <dbReference type="ARBA" id="ARBA00011900"/>
    </source>
</evidence>
<dbReference type="RefSeq" id="WP_008300180.1">
    <property type="nucleotide sequence ID" value="NZ_AEXL02000111.1"/>
</dbReference>
<keyword evidence="3" id="KW-0808">Transferase</keyword>
<keyword evidence="6" id="KW-0238">DNA-binding</keyword>
<reference evidence="11 12" key="1">
    <citation type="journal article" date="2012" name="J. Bacteriol.">
        <title>Genome sequence of "Candidatus Nitrosopumilus salaria" BD31, an ammonia-oxidizing archaeon from the San Francisco Bay estuary.</title>
        <authorList>
            <person name="Mosier A.C."/>
            <person name="Allen E.E."/>
            <person name="Kim M."/>
            <person name="Ferriera S."/>
            <person name="Francis C.A."/>
        </authorList>
    </citation>
    <scope>NUCLEOTIDE SEQUENCE [LARGE SCALE GENOMIC DNA]</scope>
    <source>
        <strain evidence="11 12">BD31</strain>
    </source>
</reference>
<evidence type="ECO:0000313" key="12">
    <source>
        <dbReference type="Proteomes" id="UP000003423"/>
    </source>
</evidence>
<keyword evidence="2" id="KW-0489">Methyltransferase</keyword>
<dbReference type="AlphaFoldDB" id="I3D1L1"/>
<evidence type="ECO:0000256" key="3">
    <source>
        <dbReference type="ARBA" id="ARBA00022679"/>
    </source>
</evidence>
<evidence type="ECO:0000256" key="2">
    <source>
        <dbReference type="ARBA" id="ARBA00022603"/>
    </source>
</evidence>
<protein>
    <recommendedName>
        <fullName evidence="1">site-specific DNA-methyltransferase (adenine-specific)</fullName>
        <ecNumber evidence="1">2.1.1.72</ecNumber>
    </recommendedName>
</protein>
<sequence>MVTTFTRKKLGDEKSNYPKFMQIVLQDILGYPIKELDFEKDNVEFQFSNSEGKKILCFEAKGTSTKDLFSIQHRTKKEHETPIKQTWDYMGSIGLDYGICTNYEDFVLITKQFGYSKYHLFNFNSINKNEDKLKEFIGIFSKQRIITEGFVEKLYDKSVTEEREFTEEFYKLFHETRLMLIKAFQEKQNVTNNEAIYFTQLFLNRLIFIFFVEDKGFLSNKQLFSDRILKLLESGQSTEHSKKVYDEITELFTAFDKGSQSLGVFGFNGGLFSGVLPSKIFFFDLKDPKFFAEVRQYSKLQKSTKLNEKAQGIIKKYRNQLNPIITNLLLMDSFDFNSDVNVNILGHIFEQSISDLEELKKEGVTRRKKEGVFYTPEYVTDYICRNAIIPYLSKSGVTTVPELINEYEKDIDELELKFKEIKIVDPACGSGAFLIKAIDVLLEIHKEIQIMKDISGKYSSGGQFQLTKWNEETEIRMIVENNIYGVDINSESVEITQLSLFLKLASNNRKLIGLSKNIKVGNSLINDKTFDERAFSWDDEFPEIMKFDKFDVVIGNPPYIRQELFKEIKPYLKNSYQVYHSVADLFVYFIELGIHLLKENGVYSIIVSNKFAKTEYGEKLRNFLLNYDFQSFIDFGDLRVFDDASTYPCILTVKKSKPTETISVAKVKTLDFFNLSDYLTDIIEKIPISSLGKDSWSFSGSESAQILEKLKKDSTPFEKIVNGKFYAGIKTGFDEAFVIDESIKNELINEDENSKEVIFPFLGGREVKRARVEWKGNYIIFTRRGIDISQYPAIEKHLKKYQKKLEPKKPGMKEGRKPGPYKWYEIQDNVAYWKMYLDEGIIYTRLNKSPNFAISKPNFLPNTSGYQAHFNERWLLGILNSKVTDFFLSSICPSIRGGYFDYRSQYVSTIPIPNSPLYRKELTKLEISIINDHEKLFSEKQKLLNRVKEFFNIDKISENLENFQKLTFQEFIKEVSKKSRKKPSLKELDEWDDYFNGKKSIVLKLKNKIEKYDKQVDEIVFKMYELTDEDIKIIENELTIKT</sequence>
<dbReference type="Pfam" id="PF20465">
    <property type="entry name" value="MmeI_hel"/>
    <property type="match status" value="1"/>
</dbReference>
<comment type="catalytic activity">
    <reaction evidence="7">
        <text>a 2'-deoxyadenosine in DNA + S-adenosyl-L-methionine = an N(6)-methyl-2'-deoxyadenosine in DNA + S-adenosyl-L-homocysteine + H(+)</text>
        <dbReference type="Rhea" id="RHEA:15197"/>
        <dbReference type="Rhea" id="RHEA-COMP:12418"/>
        <dbReference type="Rhea" id="RHEA-COMP:12419"/>
        <dbReference type="ChEBI" id="CHEBI:15378"/>
        <dbReference type="ChEBI" id="CHEBI:57856"/>
        <dbReference type="ChEBI" id="CHEBI:59789"/>
        <dbReference type="ChEBI" id="CHEBI:90615"/>
        <dbReference type="ChEBI" id="CHEBI:90616"/>
        <dbReference type="EC" id="2.1.1.72"/>
    </reaction>
</comment>
<evidence type="ECO:0000259" key="9">
    <source>
        <dbReference type="Pfam" id="PF12950"/>
    </source>
</evidence>
<dbReference type="PRINTS" id="PR00507">
    <property type="entry name" value="N12N6MTFRASE"/>
</dbReference>
<comment type="caution">
    <text evidence="11">The sequence shown here is derived from an EMBL/GenBank/DDBJ whole genome shotgun (WGS) entry which is preliminary data.</text>
</comment>
<keyword evidence="5" id="KW-0680">Restriction system</keyword>
<dbReference type="PANTHER" id="PTHR33841:SF1">
    <property type="entry name" value="DNA METHYLTRANSFERASE A"/>
    <property type="match status" value="1"/>
</dbReference>
<gene>
    <name evidence="11" type="ORF">BD31_I1566</name>
</gene>
<dbReference type="GO" id="GO:0009007">
    <property type="term" value="F:site-specific DNA-methyltransferase (adenine-specific) activity"/>
    <property type="evidence" value="ECO:0007669"/>
    <property type="project" value="UniProtKB-EC"/>
</dbReference>
<proteinExistence type="predicted"/>
<dbReference type="InterPro" id="IPR025931">
    <property type="entry name" value="TaqI_C"/>
</dbReference>
<feature type="domain" description="Type II methyltransferase M.TaqI-like" evidence="8">
    <location>
        <begin position="481"/>
        <end position="641"/>
    </location>
</feature>
<dbReference type="InterPro" id="IPR050953">
    <property type="entry name" value="N4_N6_ade-DNA_methylase"/>
</dbReference>
<dbReference type="OrthoDB" id="45790at2157"/>
<dbReference type="InterPro" id="IPR046819">
    <property type="entry name" value="MmeI_hel"/>
</dbReference>
<dbReference type="PANTHER" id="PTHR33841">
    <property type="entry name" value="DNA METHYLTRANSFERASE YEEA-RELATED"/>
    <property type="match status" value="1"/>
</dbReference>
<dbReference type="GO" id="GO:0003677">
    <property type="term" value="F:DNA binding"/>
    <property type="evidence" value="ECO:0007669"/>
    <property type="project" value="UniProtKB-KW"/>
</dbReference>